<evidence type="ECO:0000313" key="3">
    <source>
        <dbReference type="Proteomes" id="UP000297245"/>
    </source>
</evidence>
<dbReference type="AlphaFoldDB" id="A0A4S8MKX2"/>
<dbReference type="EMBL" id="ML179066">
    <property type="protein sequence ID" value="THV03490.1"/>
    <property type="molecule type" value="Genomic_DNA"/>
</dbReference>
<proteinExistence type="predicted"/>
<gene>
    <name evidence="2" type="ORF">K435DRAFT_747737</name>
</gene>
<reference evidence="2 3" key="1">
    <citation type="journal article" date="2019" name="Nat. Ecol. Evol.">
        <title>Megaphylogeny resolves global patterns of mushroom evolution.</title>
        <authorList>
            <person name="Varga T."/>
            <person name="Krizsan K."/>
            <person name="Foldi C."/>
            <person name="Dima B."/>
            <person name="Sanchez-Garcia M."/>
            <person name="Sanchez-Ramirez S."/>
            <person name="Szollosi G.J."/>
            <person name="Szarkandi J.G."/>
            <person name="Papp V."/>
            <person name="Albert L."/>
            <person name="Andreopoulos W."/>
            <person name="Angelini C."/>
            <person name="Antonin V."/>
            <person name="Barry K.W."/>
            <person name="Bougher N.L."/>
            <person name="Buchanan P."/>
            <person name="Buyck B."/>
            <person name="Bense V."/>
            <person name="Catcheside P."/>
            <person name="Chovatia M."/>
            <person name="Cooper J."/>
            <person name="Damon W."/>
            <person name="Desjardin D."/>
            <person name="Finy P."/>
            <person name="Geml J."/>
            <person name="Haridas S."/>
            <person name="Hughes K."/>
            <person name="Justo A."/>
            <person name="Karasinski D."/>
            <person name="Kautmanova I."/>
            <person name="Kiss B."/>
            <person name="Kocsube S."/>
            <person name="Kotiranta H."/>
            <person name="LaButti K.M."/>
            <person name="Lechner B.E."/>
            <person name="Liimatainen K."/>
            <person name="Lipzen A."/>
            <person name="Lukacs Z."/>
            <person name="Mihaltcheva S."/>
            <person name="Morgado L.N."/>
            <person name="Niskanen T."/>
            <person name="Noordeloos M.E."/>
            <person name="Ohm R.A."/>
            <person name="Ortiz-Santana B."/>
            <person name="Ovrebo C."/>
            <person name="Racz N."/>
            <person name="Riley R."/>
            <person name="Savchenko A."/>
            <person name="Shiryaev A."/>
            <person name="Soop K."/>
            <person name="Spirin V."/>
            <person name="Szebenyi C."/>
            <person name="Tomsovsky M."/>
            <person name="Tulloss R.E."/>
            <person name="Uehling J."/>
            <person name="Grigoriev I.V."/>
            <person name="Vagvolgyi C."/>
            <person name="Papp T."/>
            <person name="Martin F.M."/>
            <person name="Miettinen O."/>
            <person name="Hibbett D.S."/>
            <person name="Nagy L.G."/>
        </authorList>
    </citation>
    <scope>NUCLEOTIDE SEQUENCE [LARGE SCALE GENOMIC DNA]</scope>
    <source>
        <strain evidence="2 3">CBS 962.96</strain>
    </source>
</reference>
<name>A0A4S8MKX2_DENBC</name>
<protein>
    <recommendedName>
        <fullName evidence="1">Reverse transcriptase domain-containing protein</fullName>
    </recommendedName>
</protein>
<dbReference type="OrthoDB" id="2940102at2759"/>
<dbReference type="InterPro" id="IPR000477">
    <property type="entry name" value="RT_dom"/>
</dbReference>
<dbReference type="PROSITE" id="PS50878">
    <property type="entry name" value="RT_POL"/>
    <property type="match status" value="1"/>
</dbReference>
<feature type="domain" description="Reverse transcriptase" evidence="1">
    <location>
        <begin position="1"/>
        <end position="132"/>
    </location>
</feature>
<dbReference type="PANTHER" id="PTHR47027">
    <property type="entry name" value="REVERSE TRANSCRIPTASE DOMAIN-CONTAINING PROTEIN"/>
    <property type="match status" value="1"/>
</dbReference>
<evidence type="ECO:0000313" key="2">
    <source>
        <dbReference type="EMBL" id="THV03490.1"/>
    </source>
</evidence>
<dbReference type="PANTHER" id="PTHR47027:SF20">
    <property type="entry name" value="REVERSE TRANSCRIPTASE-LIKE PROTEIN WITH RNA-DIRECTED DNA POLYMERASE DOMAIN"/>
    <property type="match status" value="1"/>
</dbReference>
<keyword evidence="3" id="KW-1185">Reference proteome</keyword>
<evidence type="ECO:0000259" key="1">
    <source>
        <dbReference type="PROSITE" id="PS50878"/>
    </source>
</evidence>
<accession>A0A4S8MKX2</accession>
<organism evidence="2 3">
    <name type="scientific">Dendrothele bispora (strain CBS 962.96)</name>
    <dbReference type="NCBI Taxonomy" id="1314807"/>
    <lineage>
        <taxon>Eukaryota</taxon>
        <taxon>Fungi</taxon>
        <taxon>Dikarya</taxon>
        <taxon>Basidiomycota</taxon>
        <taxon>Agaricomycotina</taxon>
        <taxon>Agaricomycetes</taxon>
        <taxon>Agaricomycetidae</taxon>
        <taxon>Agaricales</taxon>
        <taxon>Agaricales incertae sedis</taxon>
        <taxon>Dendrothele</taxon>
    </lineage>
</organism>
<dbReference type="Proteomes" id="UP000297245">
    <property type="component" value="Unassembled WGS sequence"/>
</dbReference>
<sequence>MGYVVRHGEEVTEAFKSLIGVLTGDTASPILWNLYFADLDVPDHKGDVQLSCRIISHVEQADDVVLFSTDFKALQVKAEYFLLWCGRNSMTISVTKTKWMIFGVIPNDLQSLYINGQPIELVPAYKYVGIWLTSTERYIFKKQYLVKASKARNAARATFAAQPMIGSLPPKEGIRLYMARIDPHLTFGCEVVLDVDLTLVGELEDVQHMFLRRLLGVNNHSILAILFSETGLLPVRYRRLQLALGYLKYLIQLPLHQYASAAFHHSCSLYNNRASCWIGDIIHTLKNLPVPVHVTLQGLLHTNSVDAVIGQVAESWESSLRMFVQEAARTFILRKRVEYDGKGVMREYRLWAYRSYLDLIRVPSHRKAYFWFVTSNHHFAVELLRYTDRRYQTYVPREWRKCRFGCDSIEDEFHVTLRCDGSLSLQDVRRSLHEDLSHLMQDWDFWSRRLMDDSFLLRILFDESLVARVAKFIYDMGCIFHGTKVYTPDLSLYS</sequence>